<evidence type="ECO:0000259" key="1">
    <source>
        <dbReference type="Pfam" id="PF09346"/>
    </source>
</evidence>
<sequence length="149" mass="16123">MRPQNATASTMEEVLAAFASNPPKGKKAGATSFATLQRFTEVPEALRALWSWSNGCERLLLRFDASGLEDGPCDDLFSVEEAAGEMALNLEADMEPHLVPFGGQPGSGDCLVLDTKTGRVHYWDHEEGDVSPNFIAESLPELLARSILS</sequence>
<reference evidence="2 3" key="1">
    <citation type="submission" date="2015-08" db="EMBL/GenBank/DDBJ databases">
        <authorList>
            <person name="Babu N.S."/>
            <person name="Beckwith C.J."/>
            <person name="Beseler K.G."/>
            <person name="Brison A."/>
            <person name="Carone J.V."/>
            <person name="Caskin T.P."/>
            <person name="Diamond M."/>
            <person name="Durham M.E."/>
            <person name="Foxe J.M."/>
            <person name="Go M."/>
            <person name="Henderson B.A."/>
            <person name="Jones I.B."/>
            <person name="McGettigan J.A."/>
            <person name="Micheletti S.J."/>
            <person name="Nasrallah M.E."/>
            <person name="Ortiz D."/>
            <person name="Piller C.R."/>
            <person name="Privatt S.R."/>
            <person name="Schneider S.L."/>
            <person name="Sharp S."/>
            <person name="Smith T.C."/>
            <person name="Stanton J.D."/>
            <person name="Ullery H.E."/>
            <person name="Wilson R.J."/>
            <person name="Serrano M.G."/>
            <person name="Buck G."/>
            <person name="Lee V."/>
            <person name="Wang Y."/>
            <person name="Carvalho R."/>
            <person name="Voegtly L."/>
            <person name="Shi R."/>
            <person name="Duckworth R."/>
            <person name="Johnson A."/>
            <person name="Loviza R."/>
            <person name="Walstead R."/>
            <person name="Shah Z."/>
            <person name="Kiflezghi M."/>
            <person name="Wade K."/>
            <person name="Ball S.L."/>
            <person name="Bradley K.W."/>
            <person name="Asai D.J."/>
            <person name="Bowman C.A."/>
            <person name="Russell D.A."/>
            <person name="Pope W.H."/>
            <person name="Jacobs-Sera D."/>
            <person name="Hendrix R.W."/>
            <person name="Hatfull G.F."/>
        </authorList>
    </citation>
    <scope>NUCLEOTIDE SEQUENCE [LARGE SCALE GENOMIC DNA]</scope>
    <source>
        <strain evidence="2 3">DSM 27648</strain>
    </source>
</reference>
<gene>
    <name evidence="2" type="ORF">AKJ09_01970</name>
</gene>
<dbReference type="SUPFAM" id="SSF160631">
    <property type="entry name" value="SMI1/KNR4-like"/>
    <property type="match status" value="1"/>
</dbReference>
<dbReference type="EMBL" id="CP012333">
    <property type="protein sequence ID" value="AKU95306.1"/>
    <property type="molecule type" value="Genomic_DNA"/>
</dbReference>
<dbReference type="Proteomes" id="UP000064967">
    <property type="component" value="Chromosome"/>
</dbReference>
<dbReference type="OrthoDB" id="3287229at2"/>
<dbReference type="RefSeq" id="WP_146646773.1">
    <property type="nucleotide sequence ID" value="NZ_CP012333.1"/>
</dbReference>
<evidence type="ECO:0000313" key="3">
    <source>
        <dbReference type="Proteomes" id="UP000064967"/>
    </source>
</evidence>
<keyword evidence="3" id="KW-1185">Reference proteome</keyword>
<evidence type="ECO:0000313" key="2">
    <source>
        <dbReference type="EMBL" id="AKU95306.1"/>
    </source>
</evidence>
<organism evidence="2 3">
    <name type="scientific">Labilithrix luteola</name>
    <dbReference type="NCBI Taxonomy" id="1391654"/>
    <lineage>
        <taxon>Bacteria</taxon>
        <taxon>Pseudomonadati</taxon>
        <taxon>Myxococcota</taxon>
        <taxon>Polyangia</taxon>
        <taxon>Polyangiales</taxon>
        <taxon>Labilitrichaceae</taxon>
        <taxon>Labilithrix</taxon>
    </lineage>
</organism>
<dbReference type="KEGG" id="llu:AKJ09_01970"/>
<dbReference type="AlphaFoldDB" id="A0A0K1PPJ9"/>
<dbReference type="Gene3D" id="3.40.1580.10">
    <property type="entry name" value="SMI1/KNR4-like"/>
    <property type="match status" value="1"/>
</dbReference>
<feature type="domain" description="Knr4/Smi1-like" evidence="1">
    <location>
        <begin position="41"/>
        <end position="144"/>
    </location>
</feature>
<protein>
    <recommendedName>
        <fullName evidence="1">Knr4/Smi1-like domain-containing protein</fullName>
    </recommendedName>
</protein>
<accession>A0A0K1PPJ9</accession>
<name>A0A0K1PPJ9_9BACT</name>
<dbReference type="STRING" id="1391654.AKJ09_01970"/>
<dbReference type="InterPro" id="IPR037883">
    <property type="entry name" value="Knr4/Smi1-like_sf"/>
</dbReference>
<dbReference type="InterPro" id="IPR018958">
    <property type="entry name" value="Knr4/Smi1-like_dom"/>
</dbReference>
<dbReference type="Pfam" id="PF09346">
    <property type="entry name" value="SMI1_KNR4"/>
    <property type="match status" value="1"/>
</dbReference>
<proteinExistence type="predicted"/>